<protein>
    <submittedName>
        <fullName evidence="6">TetR/AcrR family transcriptional regulator</fullName>
    </submittedName>
</protein>
<dbReference type="Gene3D" id="1.10.357.10">
    <property type="entry name" value="Tetracycline Repressor, domain 2"/>
    <property type="match status" value="1"/>
</dbReference>
<feature type="DNA-binding region" description="H-T-H motif" evidence="4">
    <location>
        <begin position="37"/>
        <end position="56"/>
    </location>
</feature>
<dbReference type="InterPro" id="IPR049445">
    <property type="entry name" value="TetR_SbtR-like_C"/>
</dbReference>
<dbReference type="SUPFAM" id="SSF48498">
    <property type="entry name" value="Tetracyclin repressor-like, C-terminal domain"/>
    <property type="match status" value="1"/>
</dbReference>
<evidence type="ECO:0000313" key="7">
    <source>
        <dbReference type="Proteomes" id="UP000285744"/>
    </source>
</evidence>
<evidence type="ECO:0000256" key="3">
    <source>
        <dbReference type="ARBA" id="ARBA00023163"/>
    </source>
</evidence>
<keyword evidence="3" id="KW-0804">Transcription</keyword>
<accession>A0A420EQF7</accession>
<feature type="domain" description="HTH tetR-type" evidence="5">
    <location>
        <begin position="14"/>
        <end position="74"/>
    </location>
</feature>
<dbReference type="PROSITE" id="PS50977">
    <property type="entry name" value="HTH_TETR_2"/>
    <property type="match status" value="1"/>
</dbReference>
<dbReference type="InterPro" id="IPR009057">
    <property type="entry name" value="Homeodomain-like_sf"/>
</dbReference>
<dbReference type="PANTHER" id="PTHR30055">
    <property type="entry name" value="HTH-TYPE TRANSCRIPTIONAL REGULATOR RUTR"/>
    <property type="match status" value="1"/>
</dbReference>
<dbReference type="Pfam" id="PF21597">
    <property type="entry name" value="TetR_C_43"/>
    <property type="match status" value="1"/>
</dbReference>
<dbReference type="RefSeq" id="WP_120332099.1">
    <property type="nucleotide sequence ID" value="NZ_RAQQ01000043.1"/>
</dbReference>
<organism evidence="6 7">
    <name type="scientific">Micromonospora globbae</name>
    <dbReference type="NCBI Taxonomy" id="1894969"/>
    <lineage>
        <taxon>Bacteria</taxon>
        <taxon>Bacillati</taxon>
        <taxon>Actinomycetota</taxon>
        <taxon>Actinomycetes</taxon>
        <taxon>Micromonosporales</taxon>
        <taxon>Micromonosporaceae</taxon>
        <taxon>Micromonospora</taxon>
    </lineage>
</organism>
<sequence>MPRLWNDTIEAHRAAVRDAVLDAAATLVGHHGLTGVTMSGIAELTGIGRATLYKYFPDVEAILLAWHERQLAQHLDHLSAIRDQADSPSGRLHAVLAAYARLSQHRHGGDLAAALHRSEHTADAHARLHMLVRDLLADAAEVGQVRADVPPDELVAFCLHALTASGALASDDALQRLVTLTLTALKPTTAD</sequence>
<dbReference type="GO" id="GO:0000976">
    <property type="term" value="F:transcription cis-regulatory region binding"/>
    <property type="evidence" value="ECO:0007669"/>
    <property type="project" value="TreeGrafter"/>
</dbReference>
<evidence type="ECO:0000256" key="4">
    <source>
        <dbReference type="PROSITE-ProRule" id="PRU00335"/>
    </source>
</evidence>
<evidence type="ECO:0000256" key="2">
    <source>
        <dbReference type="ARBA" id="ARBA00023125"/>
    </source>
</evidence>
<dbReference type="InterPro" id="IPR036271">
    <property type="entry name" value="Tet_transcr_reg_TetR-rel_C_sf"/>
</dbReference>
<dbReference type="Pfam" id="PF00440">
    <property type="entry name" value="TetR_N"/>
    <property type="match status" value="1"/>
</dbReference>
<gene>
    <name evidence="6" type="ORF">D7I43_30905</name>
</gene>
<evidence type="ECO:0000256" key="1">
    <source>
        <dbReference type="ARBA" id="ARBA00023015"/>
    </source>
</evidence>
<dbReference type="InterPro" id="IPR050109">
    <property type="entry name" value="HTH-type_TetR-like_transc_reg"/>
</dbReference>
<dbReference type="GO" id="GO:0003700">
    <property type="term" value="F:DNA-binding transcription factor activity"/>
    <property type="evidence" value="ECO:0007669"/>
    <property type="project" value="TreeGrafter"/>
</dbReference>
<name>A0A420EQF7_9ACTN</name>
<dbReference type="AlphaFoldDB" id="A0A420EQF7"/>
<keyword evidence="2 4" id="KW-0238">DNA-binding</keyword>
<dbReference type="Proteomes" id="UP000285744">
    <property type="component" value="Unassembled WGS sequence"/>
</dbReference>
<evidence type="ECO:0000259" key="5">
    <source>
        <dbReference type="PROSITE" id="PS50977"/>
    </source>
</evidence>
<keyword evidence="1" id="KW-0805">Transcription regulation</keyword>
<dbReference type="OrthoDB" id="4709704at2"/>
<dbReference type="SUPFAM" id="SSF46689">
    <property type="entry name" value="Homeodomain-like"/>
    <property type="match status" value="1"/>
</dbReference>
<dbReference type="InterPro" id="IPR001647">
    <property type="entry name" value="HTH_TetR"/>
</dbReference>
<dbReference type="PANTHER" id="PTHR30055:SF234">
    <property type="entry name" value="HTH-TYPE TRANSCRIPTIONAL REGULATOR BETI"/>
    <property type="match status" value="1"/>
</dbReference>
<proteinExistence type="predicted"/>
<evidence type="ECO:0000313" key="6">
    <source>
        <dbReference type="EMBL" id="RKF22904.1"/>
    </source>
</evidence>
<dbReference type="PRINTS" id="PR00455">
    <property type="entry name" value="HTHTETR"/>
</dbReference>
<reference evidence="6 7" key="1">
    <citation type="journal article" date="2018" name="Int. J. Syst. Evol. Microbiol.">
        <title>Micromonospora globbae sp. nov., an endophytic actinomycete isolated from roots of Globba winitii C. H. Wright.</title>
        <authorList>
            <person name="Kuncharoen N."/>
            <person name="Pittayakhajonwut P."/>
            <person name="Tanasupawat S."/>
        </authorList>
    </citation>
    <scope>NUCLEOTIDE SEQUENCE [LARGE SCALE GENOMIC DNA]</scope>
    <source>
        <strain evidence="6 7">WPS1-2</strain>
    </source>
</reference>
<dbReference type="EMBL" id="RAQQ01000043">
    <property type="protein sequence ID" value="RKF22904.1"/>
    <property type="molecule type" value="Genomic_DNA"/>
</dbReference>
<comment type="caution">
    <text evidence="6">The sequence shown here is derived from an EMBL/GenBank/DDBJ whole genome shotgun (WGS) entry which is preliminary data.</text>
</comment>